<proteinExistence type="predicted"/>
<organism evidence="1 2">
    <name type="scientific">Spongiactinospora gelatinilytica</name>
    <dbReference type="NCBI Taxonomy" id="2666298"/>
    <lineage>
        <taxon>Bacteria</taxon>
        <taxon>Bacillati</taxon>
        <taxon>Actinomycetota</taxon>
        <taxon>Actinomycetes</taxon>
        <taxon>Streptosporangiales</taxon>
        <taxon>Streptosporangiaceae</taxon>
        <taxon>Spongiactinospora</taxon>
    </lineage>
</organism>
<dbReference type="AlphaFoldDB" id="A0A2W2GNQ3"/>
<comment type="caution">
    <text evidence="1">The sequence shown here is derived from an EMBL/GenBank/DDBJ whole genome shotgun (WGS) entry which is preliminary data.</text>
</comment>
<sequence length="176" mass="19648">MAALGALAVLAFGAPTVDRYLVHVQNFDRDVVHTVPAGKPLTFLNVSWQVAVQRIPTPKGTKPLPPERTWMKVSATRVAMNQDGALRDTKPEVELTDGDGRSWQVVDLENNVPTDVAEHKLRTPYGYTWLGIVPTAVADRVRVRLKPNAYRHTSETDLRKAAQGQQETYDVFEFGR</sequence>
<keyword evidence="2" id="KW-1185">Reference proteome</keyword>
<dbReference type="Proteomes" id="UP000248544">
    <property type="component" value="Unassembled WGS sequence"/>
</dbReference>
<reference evidence="1 2" key="1">
    <citation type="submission" date="2018-01" db="EMBL/GenBank/DDBJ databases">
        <title>Draft genome sequence of Sphaerisporangium sp. 7K107.</title>
        <authorList>
            <person name="Sahin N."/>
            <person name="Saygin H."/>
            <person name="Ay H."/>
        </authorList>
    </citation>
    <scope>NUCLEOTIDE SEQUENCE [LARGE SCALE GENOMIC DNA]</scope>
    <source>
        <strain evidence="1 2">7K107</strain>
    </source>
</reference>
<accession>A0A2W2GNQ3</accession>
<dbReference type="EMBL" id="POUA01000214">
    <property type="protein sequence ID" value="PZG38828.1"/>
    <property type="molecule type" value="Genomic_DNA"/>
</dbReference>
<gene>
    <name evidence="1" type="ORF">C1I98_24120</name>
</gene>
<evidence type="ECO:0000313" key="1">
    <source>
        <dbReference type="EMBL" id="PZG38828.1"/>
    </source>
</evidence>
<evidence type="ECO:0000313" key="2">
    <source>
        <dbReference type="Proteomes" id="UP000248544"/>
    </source>
</evidence>
<protein>
    <submittedName>
        <fullName evidence="1">Uncharacterized protein</fullName>
    </submittedName>
</protein>
<name>A0A2W2GNQ3_9ACTN</name>